<reference evidence="1" key="1">
    <citation type="submission" date="2020-08" db="EMBL/GenBank/DDBJ databases">
        <title>Multicomponent nature underlies the extraordinary mechanical properties of spider dragline silk.</title>
        <authorList>
            <person name="Kono N."/>
            <person name="Nakamura H."/>
            <person name="Mori M."/>
            <person name="Yoshida Y."/>
            <person name="Ohtoshi R."/>
            <person name="Malay A.D."/>
            <person name="Moran D.A.P."/>
            <person name="Tomita M."/>
            <person name="Numata K."/>
            <person name="Arakawa K."/>
        </authorList>
    </citation>
    <scope>NUCLEOTIDE SEQUENCE</scope>
</reference>
<dbReference type="OrthoDB" id="10562835at2759"/>
<organism evidence="1 2">
    <name type="scientific">Trichonephila inaurata madagascariensis</name>
    <dbReference type="NCBI Taxonomy" id="2747483"/>
    <lineage>
        <taxon>Eukaryota</taxon>
        <taxon>Metazoa</taxon>
        <taxon>Ecdysozoa</taxon>
        <taxon>Arthropoda</taxon>
        <taxon>Chelicerata</taxon>
        <taxon>Arachnida</taxon>
        <taxon>Araneae</taxon>
        <taxon>Araneomorphae</taxon>
        <taxon>Entelegynae</taxon>
        <taxon>Araneoidea</taxon>
        <taxon>Nephilidae</taxon>
        <taxon>Trichonephila</taxon>
        <taxon>Trichonephila inaurata</taxon>
    </lineage>
</organism>
<accession>A0A8X7BZ30</accession>
<comment type="caution">
    <text evidence="1">The sequence shown here is derived from an EMBL/GenBank/DDBJ whole genome shotgun (WGS) entry which is preliminary data.</text>
</comment>
<evidence type="ECO:0000313" key="1">
    <source>
        <dbReference type="EMBL" id="GFY50491.1"/>
    </source>
</evidence>
<evidence type="ECO:0000313" key="2">
    <source>
        <dbReference type="Proteomes" id="UP000886998"/>
    </source>
</evidence>
<protein>
    <submittedName>
        <fullName evidence="1">Uncharacterized protein</fullName>
    </submittedName>
</protein>
<gene>
    <name evidence="1" type="ORF">TNIN_222491</name>
</gene>
<sequence length="90" mass="10409">MTLDKNWYSAHFVDSGIELKTSCRLDKDNGHCQAYLKRKGDTKQQIRFLDRLITIFMENGGNKTLSSETISDSQKTWTYGDTSLRSVNWI</sequence>
<dbReference type="EMBL" id="BMAV01007523">
    <property type="protein sequence ID" value="GFY50491.1"/>
    <property type="molecule type" value="Genomic_DNA"/>
</dbReference>
<proteinExistence type="predicted"/>
<dbReference type="Proteomes" id="UP000886998">
    <property type="component" value="Unassembled WGS sequence"/>
</dbReference>
<dbReference type="AlphaFoldDB" id="A0A8X7BZ30"/>
<keyword evidence="2" id="KW-1185">Reference proteome</keyword>
<name>A0A8X7BZ30_9ARAC</name>